<dbReference type="FunFam" id="1.10.30.10:FF:000001">
    <property type="entry name" value="transcription factor 7 isoform X2"/>
    <property type="match status" value="1"/>
</dbReference>
<dbReference type="GO" id="GO:0005634">
    <property type="term" value="C:nucleus"/>
    <property type="evidence" value="ECO:0007669"/>
    <property type="project" value="UniProtKB-SubCell"/>
</dbReference>
<dbReference type="Pfam" id="PF00103">
    <property type="entry name" value="Hormone_1"/>
    <property type="match status" value="1"/>
</dbReference>
<dbReference type="Gene3D" id="1.20.1250.10">
    <property type="match status" value="1"/>
</dbReference>
<evidence type="ECO:0000256" key="8">
    <source>
        <dbReference type="ARBA" id="ARBA00023125"/>
    </source>
</evidence>
<comment type="similarity">
    <text evidence="4 14">Belongs to the somatotropin/prolactin family.</text>
</comment>
<dbReference type="GO" id="GO:0003677">
    <property type="term" value="F:DNA binding"/>
    <property type="evidence" value="ECO:0007669"/>
    <property type="project" value="UniProtKB-UniRule"/>
</dbReference>
<dbReference type="SUPFAM" id="SSF47095">
    <property type="entry name" value="HMG-box"/>
    <property type="match status" value="1"/>
</dbReference>
<evidence type="ECO:0000256" key="9">
    <source>
        <dbReference type="ARBA" id="ARBA00023157"/>
    </source>
</evidence>
<dbReference type="Proteomes" id="UP000246464">
    <property type="component" value="Chromosome 4"/>
</dbReference>
<dbReference type="AlphaFoldDB" id="A0A2U9BAK3"/>
<evidence type="ECO:0000313" key="16">
    <source>
        <dbReference type="EMBL" id="AWP00985.1"/>
    </source>
</evidence>
<keyword evidence="6" id="KW-0879">Wnt signaling pathway</keyword>
<reference evidence="16 17" key="1">
    <citation type="submission" date="2017-12" db="EMBL/GenBank/DDBJ databases">
        <title>Integrating genomic resources of turbot (Scophthalmus maximus) in depth evaluation of genetic and physical mapping variation across individuals.</title>
        <authorList>
            <person name="Martinez P."/>
        </authorList>
    </citation>
    <scope>NUCLEOTIDE SEQUENCE [LARGE SCALE GENOMIC DNA]</scope>
</reference>
<dbReference type="Pfam" id="PF00505">
    <property type="entry name" value="HMG_box"/>
    <property type="match status" value="1"/>
</dbReference>
<keyword evidence="17" id="KW-1185">Reference proteome</keyword>
<proteinExistence type="inferred from homology"/>
<evidence type="ECO:0000256" key="3">
    <source>
        <dbReference type="ARBA" id="ARBA00006569"/>
    </source>
</evidence>
<evidence type="ECO:0000256" key="1">
    <source>
        <dbReference type="ARBA" id="ARBA00004123"/>
    </source>
</evidence>
<dbReference type="InterPro" id="IPR001400">
    <property type="entry name" value="Somatotropin/Prolactin"/>
</dbReference>
<dbReference type="GO" id="GO:0031667">
    <property type="term" value="P:response to nutrient levels"/>
    <property type="evidence" value="ECO:0007669"/>
    <property type="project" value="TreeGrafter"/>
</dbReference>
<dbReference type="InterPro" id="IPR018116">
    <property type="entry name" value="Somatotropin_CS"/>
</dbReference>
<sequence>MKTSVQSMDLAADLERIIQELEGGHGPDPYREVICEILGHIPNPPPPPPSPAGPGFNCHHQAVDIGDVSQQLLCGDSIMQADGGLYSQGQTDLFLVSNLCRNGMPVYVLPPGISVTSFAPAAPSQKTFMSKKRKCNQKEDMRPYIKKPPNAFMMFLREQRQTVVTERNPPLNSAEVNAVVGQRWKALSNEEKNKYYEEADRESQLHAQLFPQWSSRANYGKKRKRIRTKSRYQCLSRSSHLGQYCPDTDYLEYRIGTSLVFIATFTEVLIQLWDPFVVLVSLGQRSLCTHGSENQTCRMSGTIRSVSVVWLLLLCLVLCRTLTGTGAAPICANAQAGCYAVSLANLFDRVVQHSARMHGISNDLHSEFEQYFLPSKNQVGRVGRNCHTSTILTPNGKENAQRMAREELTEVILKLLVAWRDPLWHFHRSMAHHHDFTNFSSDKALEMSDMVHELRKGVERVAEKMQTLGLMSDPVNSQVSPEALPPPDSGEWRRMKDYDLLYCFRRDSNKVKNYLKILKCRIVPEHGC</sequence>
<evidence type="ECO:0000313" key="17">
    <source>
        <dbReference type="Proteomes" id="UP000246464"/>
    </source>
</evidence>
<dbReference type="STRING" id="52904.ENSSMAP00000003149"/>
<dbReference type="EMBL" id="CP026246">
    <property type="protein sequence ID" value="AWP00985.1"/>
    <property type="molecule type" value="Genomic_DNA"/>
</dbReference>
<evidence type="ECO:0000256" key="13">
    <source>
        <dbReference type="PROSITE-ProRule" id="PRU00267"/>
    </source>
</evidence>
<evidence type="ECO:0000259" key="15">
    <source>
        <dbReference type="PROSITE" id="PS50118"/>
    </source>
</evidence>
<feature type="DNA-binding region" description="HMG box" evidence="13">
    <location>
        <begin position="145"/>
        <end position="214"/>
    </location>
</feature>
<gene>
    <name evidence="16" type="ORF">SMAX5B_000863</name>
</gene>
<evidence type="ECO:0000256" key="14">
    <source>
        <dbReference type="RuleBase" id="RU003618"/>
    </source>
</evidence>
<protein>
    <submittedName>
        <fullName evidence="16">Putative prolactin-like</fullName>
    </submittedName>
</protein>
<keyword evidence="10" id="KW-0010">Activator</keyword>
<dbReference type="PROSITE" id="PS00338">
    <property type="entry name" value="SOMATOTROPIN_2"/>
    <property type="match status" value="1"/>
</dbReference>
<dbReference type="InterPro" id="IPR009079">
    <property type="entry name" value="4_helix_cytokine-like_core"/>
</dbReference>
<dbReference type="Gene3D" id="1.10.30.10">
    <property type="entry name" value="High mobility group box domain"/>
    <property type="match status" value="1"/>
</dbReference>
<evidence type="ECO:0000256" key="4">
    <source>
        <dbReference type="ARBA" id="ARBA00008474"/>
    </source>
</evidence>
<comment type="subcellular location">
    <subcellularLocation>
        <location evidence="1">Nucleus</location>
    </subcellularLocation>
    <subcellularLocation>
        <location evidence="2 14">Secreted</location>
    </subcellularLocation>
</comment>
<evidence type="ECO:0000256" key="7">
    <source>
        <dbReference type="ARBA" id="ARBA00023015"/>
    </source>
</evidence>
<comment type="similarity">
    <text evidence="3">Belongs to the TCF/LEF family.</text>
</comment>
<name>A0A2U9BAK3_SCOMX</name>
<dbReference type="GO" id="GO:0005615">
    <property type="term" value="C:extracellular space"/>
    <property type="evidence" value="ECO:0007669"/>
    <property type="project" value="TreeGrafter"/>
</dbReference>
<dbReference type="PROSITE" id="PS00266">
    <property type="entry name" value="SOMATOTROPIN_1"/>
    <property type="match status" value="1"/>
</dbReference>
<dbReference type="GO" id="GO:0016055">
    <property type="term" value="P:Wnt signaling pathway"/>
    <property type="evidence" value="ECO:0007669"/>
    <property type="project" value="UniProtKB-KW"/>
</dbReference>
<evidence type="ECO:0000256" key="5">
    <source>
        <dbReference type="ARBA" id="ARBA00022525"/>
    </source>
</evidence>
<dbReference type="PRINTS" id="PR00836">
    <property type="entry name" value="SOMATOTROPIN"/>
</dbReference>
<dbReference type="GO" id="GO:0005179">
    <property type="term" value="F:hormone activity"/>
    <property type="evidence" value="ECO:0007669"/>
    <property type="project" value="UniProtKB-KW"/>
</dbReference>
<evidence type="ECO:0000256" key="11">
    <source>
        <dbReference type="ARBA" id="ARBA00023163"/>
    </source>
</evidence>
<dbReference type="GO" id="GO:0046427">
    <property type="term" value="P:positive regulation of receptor signaling pathway via JAK-STAT"/>
    <property type="evidence" value="ECO:0007669"/>
    <property type="project" value="TreeGrafter"/>
</dbReference>
<keyword evidence="5" id="KW-0964">Secreted</keyword>
<dbReference type="PANTHER" id="PTHR11417">
    <property type="entry name" value="SOMATOTROPIN,PROLACTIN"/>
    <property type="match status" value="1"/>
</dbReference>
<dbReference type="InterPro" id="IPR036910">
    <property type="entry name" value="HMG_box_dom_sf"/>
</dbReference>
<accession>A0A2U9BAK3</accession>
<evidence type="ECO:0000256" key="10">
    <source>
        <dbReference type="ARBA" id="ARBA00023159"/>
    </source>
</evidence>
<keyword evidence="12 13" id="KW-0539">Nucleus</keyword>
<evidence type="ECO:0000256" key="6">
    <source>
        <dbReference type="ARBA" id="ARBA00022687"/>
    </source>
</evidence>
<dbReference type="PROSITE" id="PS50118">
    <property type="entry name" value="HMG_BOX_2"/>
    <property type="match status" value="1"/>
</dbReference>
<dbReference type="PANTHER" id="PTHR11417:SF33">
    <property type="entry name" value="PROLACTIN LIKE"/>
    <property type="match status" value="1"/>
</dbReference>
<evidence type="ECO:0000256" key="2">
    <source>
        <dbReference type="ARBA" id="ARBA00004613"/>
    </source>
</evidence>
<keyword evidence="9" id="KW-1015">Disulfide bond</keyword>
<feature type="domain" description="HMG box" evidence="15">
    <location>
        <begin position="145"/>
        <end position="214"/>
    </location>
</feature>
<organism evidence="16 17">
    <name type="scientific">Scophthalmus maximus</name>
    <name type="common">Turbot</name>
    <name type="synonym">Psetta maxima</name>
    <dbReference type="NCBI Taxonomy" id="52904"/>
    <lineage>
        <taxon>Eukaryota</taxon>
        <taxon>Metazoa</taxon>
        <taxon>Chordata</taxon>
        <taxon>Craniata</taxon>
        <taxon>Vertebrata</taxon>
        <taxon>Euteleostomi</taxon>
        <taxon>Actinopterygii</taxon>
        <taxon>Neopterygii</taxon>
        <taxon>Teleostei</taxon>
        <taxon>Neoteleostei</taxon>
        <taxon>Acanthomorphata</taxon>
        <taxon>Carangaria</taxon>
        <taxon>Pleuronectiformes</taxon>
        <taxon>Pleuronectoidei</taxon>
        <taxon>Scophthalmidae</taxon>
        <taxon>Scophthalmus</taxon>
    </lineage>
</organism>
<evidence type="ECO:0000256" key="12">
    <source>
        <dbReference type="ARBA" id="ARBA00023242"/>
    </source>
</evidence>
<dbReference type="SMART" id="SM00398">
    <property type="entry name" value="HMG"/>
    <property type="match status" value="1"/>
</dbReference>
<keyword evidence="8 13" id="KW-0238">DNA-binding</keyword>
<keyword evidence="7" id="KW-0805">Transcription regulation</keyword>
<keyword evidence="14" id="KW-0372">Hormone</keyword>
<dbReference type="InterPro" id="IPR009071">
    <property type="entry name" value="HMG_box_dom"/>
</dbReference>
<keyword evidence="11" id="KW-0804">Transcription</keyword>
<dbReference type="SUPFAM" id="SSF47266">
    <property type="entry name" value="4-helical cytokines"/>
    <property type="match status" value="1"/>
</dbReference>